<dbReference type="Pfam" id="PF04434">
    <property type="entry name" value="SWIM"/>
    <property type="match status" value="1"/>
</dbReference>
<name>V6J1C0_9BACL</name>
<dbReference type="EMBL" id="AWTC01000003">
    <property type="protein sequence ID" value="EST12961.1"/>
    <property type="molecule type" value="Genomic_DNA"/>
</dbReference>
<dbReference type="InterPro" id="IPR007527">
    <property type="entry name" value="Znf_SWIM"/>
</dbReference>
<dbReference type="Proteomes" id="UP000018296">
    <property type="component" value="Unassembled WGS sequence"/>
</dbReference>
<dbReference type="OrthoDB" id="2989549at2"/>
<dbReference type="AlphaFoldDB" id="V6J1C0"/>
<reference evidence="2 3" key="1">
    <citation type="journal article" date="2013" name="Genome Announc.">
        <title>Genome Sequence of Sporolactobacillus laevolacticus DSM442, an Efficient Polymer-Grade D-Lactate Producer from Agricultural Waste Cottonseed as a Nitrogen Source.</title>
        <authorList>
            <person name="Wang H."/>
            <person name="Wang L."/>
            <person name="Ju J."/>
            <person name="Yu B."/>
            <person name="Ma Y."/>
        </authorList>
    </citation>
    <scope>NUCLEOTIDE SEQUENCE [LARGE SCALE GENOMIC DNA]</scope>
    <source>
        <strain evidence="2 3">DSM 442</strain>
    </source>
</reference>
<evidence type="ECO:0000313" key="3">
    <source>
        <dbReference type="Proteomes" id="UP000018296"/>
    </source>
</evidence>
<dbReference type="RefSeq" id="WP_023509106.1">
    <property type="nucleotide sequence ID" value="NZ_AWTC01000003.1"/>
</dbReference>
<proteinExistence type="predicted"/>
<gene>
    <name evidence="2" type="ORF">P343_03995</name>
</gene>
<dbReference type="GO" id="GO:0008270">
    <property type="term" value="F:zinc ion binding"/>
    <property type="evidence" value="ECO:0007669"/>
    <property type="project" value="InterPro"/>
</dbReference>
<keyword evidence="3" id="KW-1185">Reference proteome</keyword>
<sequence length="185" mass="21484">MVRRLTFRSAKLANWLSHFVTNMKKNTFERGIGLFDKHRVWDYHASENGLNASVEDLHNSFFQVHIRWRKEDCEIYGTDQLLPNPDKLDCFCDCPSDGPYCEHVTASIIYWIMRLDDRNEDVNAESAADQGDSPAYQNLMTRFAGLVRSETPSYQRFDANKLRLLPDVQTTAEQIVKSVMTRDDQ</sequence>
<organism evidence="2 3">
    <name type="scientific">Sporolactobacillus laevolacticus DSM 442</name>
    <dbReference type="NCBI Taxonomy" id="1395513"/>
    <lineage>
        <taxon>Bacteria</taxon>
        <taxon>Bacillati</taxon>
        <taxon>Bacillota</taxon>
        <taxon>Bacilli</taxon>
        <taxon>Bacillales</taxon>
        <taxon>Sporolactobacillaceae</taxon>
        <taxon>Sporolactobacillus</taxon>
    </lineage>
</organism>
<evidence type="ECO:0000259" key="1">
    <source>
        <dbReference type="Pfam" id="PF04434"/>
    </source>
</evidence>
<comment type="caution">
    <text evidence="2">The sequence shown here is derived from an EMBL/GenBank/DDBJ whole genome shotgun (WGS) entry which is preliminary data.</text>
</comment>
<accession>V6J1C0</accession>
<dbReference type="PATRIC" id="fig|1395513.3.peg.819"/>
<evidence type="ECO:0000313" key="2">
    <source>
        <dbReference type="EMBL" id="EST12961.1"/>
    </source>
</evidence>
<feature type="domain" description="SWIM-type" evidence="1">
    <location>
        <begin position="83"/>
        <end position="109"/>
    </location>
</feature>
<protein>
    <recommendedName>
        <fullName evidence="1">SWIM-type domain-containing protein</fullName>
    </recommendedName>
</protein>